<keyword evidence="7 11" id="KW-0547">Nucleotide-binding</keyword>
<accession>A0A433AU56</accession>
<name>A0A433AU56_9FUNG</name>
<keyword evidence="8 11" id="KW-0067">ATP-binding</keyword>
<dbReference type="GO" id="GO:0005634">
    <property type="term" value="C:nucleus"/>
    <property type="evidence" value="ECO:0007669"/>
    <property type="project" value="UniProtKB-SubCell"/>
</dbReference>
<comment type="function">
    <text evidence="11">Polymerase that creates the 3'-poly(A) tail of mRNA's.</text>
</comment>
<evidence type="ECO:0000259" key="16">
    <source>
        <dbReference type="Pfam" id="PF04928"/>
    </source>
</evidence>
<dbReference type="EMBL" id="RBNI01017074">
    <property type="protein sequence ID" value="RUP06161.1"/>
    <property type="molecule type" value="Genomic_DNA"/>
</dbReference>
<feature type="domain" description="Poly(A) polymerase nucleotidyltransferase" evidence="17">
    <location>
        <begin position="10"/>
        <end position="80"/>
    </location>
</feature>
<dbReference type="GO" id="GO:0006397">
    <property type="term" value="P:mRNA processing"/>
    <property type="evidence" value="ECO:0007669"/>
    <property type="project" value="UniProtKB-KW"/>
</dbReference>
<comment type="cofactor">
    <cofactor evidence="1">
        <name>Mn(2+)</name>
        <dbReference type="ChEBI" id="CHEBI:29035"/>
    </cofactor>
</comment>
<dbReference type="FunFam" id="1.10.1410.10:FF:000001">
    <property type="entry name" value="Putative poly(A) polymerase gamma"/>
    <property type="match status" value="1"/>
</dbReference>
<feature type="binding site" evidence="12">
    <location>
        <position position="94"/>
    </location>
    <ligand>
        <name>ATP</name>
        <dbReference type="ChEBI" id="CHEBI:30616"/>
    </ligand>
</feature>
<dbReference type="GO" id="GO:0005524">
    <property type="term" value="F:ATP binding"/>
    <property type="evidence" value="ECO:0007669"/>
    <property type="project" value="UniProtKB-UniRule"/>
</dbReference>
<sequence>MSYGLPCFISHHQPVPDAYVPVIKMHFSGIPIDLVCARLALARVPDDLELKDDNLLKNLDERCIRSLNGSRVTDEILRLVPNIPAFRIALRCVKLWAKRRAVYSNMMGFLGGVAWAMLVARICQLYPNACAGAIVSKFFRIVYQWKWPQPILLKNIEGGPLQVRVWNPKLYPADKAHRMPIITPAYPSMCATHNVTQSTHEIMKVEFNRADGIINEIMTKKTDWSELFSKHDFFMHYRYYLQVIATSDSAEMQLKWAGMVESRIRQLVMKLEGVPNLILAHPFIKGFEKVYQCSTDQEALDVAHGVYNPVATVPSEVTHREGSVEVDGLELVNRTVYSTTFYIGLLIEPRGGEYWTGLAFSGVIFILFYECDLLSSDGVTGPRKLDITWPAQEFCKLVKAWDKYDENSMAIVVKSIKSSQLPLDTLEEGEQQPKKLKRAKSTSKSKTSSSKRLKSSANTHRDHLVPTLTARSETSMSTYSDGSQASGTDGSGSTLVEEPSISLNGSGLRGKDEVLTAQLMMNSP</sequence>
<dbReference type="Gene3D" id="1.10.1410.10">
    <property type="match status" value="1"/>
</dbReference>
<keyword evidence="19" id="KW-1185">Reference proteome</keyword>
<keyword evidence="4 11" id="KW-0507">mRNA processing</keyword>
<dbReference type="GO" id="GO:0031123">
    <property type="term" value="P:RNA 3'-end processing"/>
    <property type="evidence" value="ECO:0007669"/>
    <property type="project" value="InterPro"/>
</dbReference>
<dbReference type="InterPro" id="IPR007010">
    <property type="entry name" value="PolA_pol_RNA-bd_dom"/>
</dbReference>
<proteinExistence type="inferred from homology"/>
<evidence type="ECO:0000256" key="4">
    <source>
        <dbReference type="ARBA" id="ARBA00022664"/>
    </source>
</evidence>
<dbReference type="PANTHER" id="PTHR10682:SF10">
    <property type="entry name" value="POLYNUCLEOTIDE ADENYLYLTRANSFERASE"/>
    <property type="match status" value="1"/>
</dbReference>
<evidence type="ECO:0000256" key="8">
    <source>
        <dbReference type="ARBA" id="ARBA00022840"/>
    </source>
</evidence>
<feature type="binding site" evidence="12">
    <location>
        <position position="33"/>
    </location>
    <ligand>
        <name>ATP</name>
        <dbReference type="ChEBI" id="CHEBI:30616"/>
    </ligand>
</feature>
<reference evidence="18 19" key="1">
    <citation type="journal article" date="2018" name="New Phytol.">
        <title>Phylogenomics of Endogonaceae and evolution of mycorrhizas within Mucoromycota.</title>
        <authorList>
            <person name="Chang Y."/>
            <person name="Desiro A."/>
            <person name="Na H."/>
            <person name="Sandor L."/>
            <person name="Lipzen A."/>
            <person name="Clum A."/>
            <person name="Barry K."/>
            <person name="Grigoriev I.V."/>
            <person name="Martin F.M."/>
            <person name="Stajich J.E."/>
            <person name="Smith M.E."/>
            <person name="Bonito G."/>
            <person name="Spatafora J.W."/>
        </authorList>
    </citation>
    <scope>NUCLEOTIDE SEQUENCE [LARGE SCALE GENOMIC DNA]</scope>
    <source>
        <strain evidence="18 19">GMNB39</strain>
    </source>
</reference>
<dbReference type="Pfam" id="PF04928">
    <property type="entry name" value="PAP_central"/>
    <property type="match status" value="1"/>
</dbReference>
<feature type="domain" description="Poly(A) polymerase RNA-binding" evidence="15">
    <location>
        <begin position="232"/>
        <end position="350"/>
    </location>
</feature>
<keyword evidence="9 13" id="KW-0460">Magnesium</keyword>
<dbReference type="InterPro" id="IPR043519">
    <property type="entry name" value="NT_sf"/>
</dbReference>
<dbReference type="OrthoDB" id="2433163at2759"/>
<dbReference type="GO" id="GO:0046872">
    <property type="term" value="F:metal ion binding"/>
    <property type="evidence" value="ECO:0007669"/>
    <property type="project" value="UniProtKB-KW"/>
</dbReference>
<evidence type="ECO:0000259" key="15">
    <source>
        <dbReference type="Pfam" id="PF04926"/>
    </source>
</evidence>
<comment type="cofactor">
    <cofactor evidence="13">
        <name>Mg(2+)</name>
        <dbReference type="ChEBI" id="CHEBI:18420"/>
    </cofactor>
    <text evidence="13">Binds 2 magnesium ions. Also active with manganese.</text>
</comment>
<dbReference type="PIRSF" id="PIRSF018425">
    <property type="entry name" value="PolyA_polymerase"/>
    <property type="match status" value="1"/>
</dbReference>
<evidence type="ECO:0000313" key="19">
    <source>
        <dbReference type="Proteomes" id="UP000268093"/>
    </source>
</evidence>
<evidence type="ECO:0000256" key="14">
    <source>
        <dbReference type="SAM" id="MobiDB-lite"/>
    </source>
</evidence>
<feature type="binding site" evidence="12">
    <location>
        <position position="103"/>
    </location>
    <ligand>
        <name>ATP</name>
        <dbReference type="ChEBI" id="CHEBI:30616"/>
    </ligand>
</feature>
<dbReference type="Pfam" id="PF04926">
    <property type="entry name" value="PAP_RNA-bind"/>
    <property type="match status" value="2"/>
</dbReference>
<evidence type="ECO:0000256" key="13">
    <source>
        <dbReference type="PIRSR" id="PIRSR018425-2"/>
    </source>
</evidence>
<gene>
    <name evidence="18" type="ORF">BC936DRAFT_140449</name>
</gene>
<keyword evidence="10 11" id="KW-0539">Nucleus</keyword>
<dbReference type="AlphaFoldDB" id="A0A433AU56"/>
<evidence type="ECO:0000256" key="1">
    <source>
        <dbReference type="ARBA" id="ARBA00001936"/>
    </source>
</evidence>
<feature type="binding site" evidence="13">
    <location>
        <position position="33"/>
    </location>
    <ligand>
        <name>Mg(2+)</name>
        <dbReference type="ChEBI" id="CHEBI:18420"/>
        <label>2</label>
        <note>catalytic</note>
    </ligand>
</feature>
<dbReference type="SUPFAM" id="SSF55003">
    <property type="entry name" value="PAP/Archaeal CCA-adding enzyme, C-terminal domain"/>
    <property type="match status" value="1"/>
</dbReference>
<comment type="catalytic activity">
    <reaction evidence="11">
        <text>RNA(n) + ATP = RNA(n)-3'-adenine ribonucleotide + diphosphate</text>
        <dbReference type="Rhea" id="RHEA:11332"/>
        <dbReference type="Rhea" id="RHEA-COMP:14527"/>
        <dbReference type="Rhea" id="RHEA-COMP:17347"/>
        <dbReference type="ChEBI" id="CHEBI:30616"/>
        <dbReference type="ChEBI" id="CHEBI:33019"/>
        <dbReference type="ChEBI" id="CHEBI:140395"/>
        <dbReference type="ChEBI" id="CHEBI:173115"/>
        <dbReference type="EC" id="2.7.7.19"/>
    </reaction>
</comment>
<evidence type="ECO:0000259" key="17">
    <source>
        <dbReference type="Pfam" id="PF20750"/>
    </source>
</evidence>
<dbReference type="PANTHER" id="PTHR10682">
    <property type="entry name" value="POLY A POLYMERASE"/>
    <property type="match status" value="1"/>
</dbReference>
<dbReference type="GO" id="GO:1990817">
    <property type="term" value="F:poly(A) RNA polymerase activity"/>
    <property type="evidence" value="ECO:0007669"/>
    <property type="project" value="UniProtKB-UniRule"/>
</dbReference>
<dbReference type="InterPro" id="IPR048840">
    <property type="entry name" value="PolA_pol_NTPase"/>
</dbReference>
<dbReference type="InterPro" id="IPR011068">
    <property type="entry name" value="NuclTrfase_I-like_C"/>
</dbReference>
<keyword evidence="6 13" id="KW-0479">Metal-binding</keyword>
<dbReference type="EC" id="2.7.7.19" evidence="11"/>
<dbReference type="InterPro" id="IPR014492">
    <property type="entry name" value="PolyA_polymerase"/>
</dbReference>
<comment type="similarity">
    <text evidence="3 11">Belongs to the poly(A) polymerase family.</text>
</comment>
<evidence type="ECO:0000256" key="9">
    <source>
        <dbReference type="ARBA" id="ARBA00022842"/>
    </source>
</evidence>
<dbReference type="SUPFAM" id="SSF81631">
    <property type="entry name" value="PAP/OAS1 substrate-binding domain"/>
    <property type="match status" value="1"/>
</dbReference>
<evidence type="ECO:0000313" key="18">
    <source>
        <dbReference type="EMBL" id="RUP06161.1"/>
    </source>
</evidence>
<dbReference type="SUPFAM" id="SSF81301">
    <property type="entry name" value="Nucleotidyltransferase"/>
    <property type="match status" value="1"/>
</dbReference>
<evidence type="ECO:0000256" key="10">
    <source>
        <dbReference type="ARBA" id="ARBA00023242"/>
    </source>
</evidence>
<evidence type="ECO:0000256" key="11">
    <source>
        <dbReference type="PIRNR" id="PIRNR018425"/>
    </source>
</evidence>
<comment type="subcellular location">
    <subcellularLocation>
        <location evidence="2 11">Nucleus</location>
    </subcellularLocation>
</comment>
<dbReference type="GO" id="GO:0003723">
    <property type="term" value="F:RNA binding"/>
    <property type="evidence" value="ECO:0007669"/>
    <property type="project" value="UniProtKB-UniRule"/>
</dbReference>
<dbReference type="Pfam" id="PF20750">
    <property type="entry name" value="PAP_NTPase"/>
    <property type="match status" value="1"/>
</dbReference>
<comment type="caution">
    <text evidence="18">The sequence shown here is derived from an EMBL/GenBank/DDBJ whole genome shotgun (WGS) entry which is preliminary data.</text>
</comment>
<feature type="compositionally biased region" description="Basic residues" evidence="14">
    <location>
        <begin position="434"/>
        <end position="454"/>
    </location>
</feature>
<organism evidence="18 19">
    <name type="scientific">Jimgerdemannia flammicorona</name>
    <dbReference type="NCBI Taxonomy" id="994334"/>
    <lineage>
        <taxon>Eukaryota</taxon>
        <taxon>Fungi</taxon>
        <taxon>Fungi incertae sedis</taxon>
        <taxon>Mucoromycota</taxon>
        <taxon>Mucoromycotina</taxon>
        <taxon>Endogonomycetes</taxon>
        <taxon>Endogonales</taxon>
        <taxon>Endogonaceae</taxon>
        <taxon>Jimgerdemannia</taxon>
    </lineage>
</organism>
<dbReference type="Proteomes" id="UP000268093">
    <property type="component" value="Unassembled WGS sequence"/>
</dbReference>
<evidence type="ECO:0000256" key="7">
    <source>
        <dbReference type="ARBA" id="ARBA00022741"/>
    </source>
</evidence>
<evidence type="ECO:0000256" key="2">
    <source>
        <dbReference type="ARBA" id="ARBA00004123"/>
    </source>
</evidence>
<dbReference type="InterPro" id="IPR007012">
    <property type="entry name" value="PolA_pol_cen_dom"/>
</dbReference>
<evidence type="ECO:0000256" key="3">
    <source>
        <dbReference type="ARBA" id="ARBA00010912"/>
    </source>
</evidence>
<keyword evidence="5 11" id="KW-0808">Transferase</keyword>
<feature type="region of interest" description="Disordered" evidence="14">
    <location>
        <begin position="424"/>
        <end position="508"/>
    </location>
</feature>
<feature type="domain" description="Poly(A) polymerase central" evidence="16">
    <location>
        <begin position="86"/>
        <end position="230"/>
    </location>
</feature>
<protein>
    <recommendedName>
        <fullName evidence="11">Poly(A) polymerase</fullName>
        <ecNumber evidence="11">2.7.7.19</ecNumber>
    </recommendedName>
</protein>
<feature type="compositionally biased region" description="Polar residues" evidence="14">
    <location>
        <begin position="469"/>
        <end position="494"/>
    </location>
</feature>
<feature type="domain" description="Poly(A) polymerase RNA-binding" evidence="15">
    <location>
        <begin position="381"/>
        <end position="435"/>
    </location>
</feature>
<evidence type="ECO:0000256" key="6">
    <source>
        <dbReference type="ARBA" id="ARBA00022723"/>
    </source>
</evidence>
<evidence type="ECO:0000256" key="12">
    <source>
        <dbReference type="PIRSR" id="PIRSR018425-1"/>
    </source>
</evidence>
<feature type="binding site" evidence="12">
    <location>
        <begin position="112"/>
        <end position="113"/>
    </location>
    <ligand>
        <name>ATP</name>
        <dbReference type="ChEBI" id="CHEBI:30616"/>
    </ligand>
</feature>
<evidence type="ECO:0000256" key="5">
    <source>
        <dbReference type="ARBA" id="ARBA00022679"/>
    </source>
</evidence>
<dbReference type="Gene3D" id="3.30.70.590">
    <property type="entry name" value="Poly(A) polymerase predicted RNA binding domain"/>
    <property type="match status" value="1"/>
</dbReference>